<sequence>MKQRSVIIQKFHEEKSKNKKKDFYKKLVETSFYNLVFLML</sequence>
<organism evidence="1 2">
    <name type="scientific">Vairimorpha ceranae</name>
    <dbReference type="NCBI Taxonomy" id="40302"/>
    <lineage>
        <taxon>Eukaryota</taxon>
        <taxon>Fungi</taxon>
        <taxon>Fungi incertae sedis</taxon>
        <taxon>Microsporidia</taxon>
        <taxon>Nosematidae</taxon>
        <taxon>Vairimorpha</taxon>
    </lineage>
</organism>
<dbReference type="EMBL" id="JPQZ01000414">
    <property type="protein sequence ID" value="KKO73590.1"/>
    <property type="molecule type" value="Genomic_DNA"/>
</dbReference>
<dbReference type="RefSeq" id="XP_024329332.1">
    <property type="nucleotide sequence ID" value="XM_024475589.1"/>
</dbReference>
<proteinExistence type="predicted"/>
<comment type="caution">
    <text evidence="1">The sequence shown here is derived from an EMBL/GenBank/DDBJ whole genome shotgun (WGS) entry which is preliminary data.</text>
</comment>
<accession>A0A0F9W9B7</accession>
<gene>
    <name evidence="1" type="ORF">AAJ76_413000810</name>
</gene>
<evidence type="ECO:0000313" key="1">
    <source>
        <dbReference type="EMBL" id="KKO73590.1"/>
    </source>
</evidence>
<dbReference type="GeneID" id="36320535"/>
<dbReference type="VEuPathDB" id="MicrosporidiaDB:AAJ76_413000810"/>
<name>A0A0F9W9B7_9MICR</name>
<dbReference type="Proteomes" id="UP000034350">
    <property type="component" value="Unassembled WGS sequence"/>
</dbReference>
<protein>
    <submittedName>
        <fullName evidence="1">Uncharacterized protein</fullName>
    </submittedName>
</protein>
<reference evidence="1 2" key="1">
    <citation type="journal article" date="2015" name="Environ. Microbiol.">
        <title>Genome analyses suggest the presence of polyploidy and recent human-driven expansions in eight global populations of the honeybee pathogen Nosema ceranae.</title>
        <authorList>
            <person name="Pelin A."/>
            <person name="Selman M."/>
            <person name="Aris-Brosou S."/>
            <person name="Farinelli L."/>
            <person name="Corradi N."/>
        </authorList>
    </citation>
    <scope>NUCLEOTIDE SEQUENCE [LARGE SCALE GENOMIC DNA]</scope>
    <source>
        <strain evidence="1 2">PA08 1199</strain>
    </source>
</reference>
<evidence type="ECO:0000313" key="2">
    <source>
        <dbReference type="Proteomes" id="UP000034350"/>
    </source>
</evidence>
<dbReference type="AlphaFoldDB" id="A0A0F9W9B7"/>
<keyword evidence="2" id="KW-1185">Reference proteome</keyword>